<dbReference type="KEGG" id="gtr:GLOTRDRAFT_96505"/>
<dbReference type="GeneID" id="19309861"/>
<feature type="compositionally biased region" description="Low complexity" evidence="1">
    <location>
        <begin position="94"/>
        <end position="115"/>
    </location>
</feature>
<evidence type="ECO:0000313" key="3">
    <source>
        <dbReference type="Proteomes" id="UP000030669"/>
    </source>
</evidence>
<dbReference type="STRING" id="670483.S7PVC3"/>
<evidence type="ECO:0000313" key="2">
    <source>
        <dbReference type="EMBL" id="EPQ51352.1"/>
    </source>
</evidence>
<dbReference type="EMBL" id="KB469311">
    <property type="protein sequence ID" value="EPQ51352.1"/>
    <property type="molecule type" value="Genomic_DNA"/>
</dbReference>
<dbReference type="OrthoDB" id="3202607at2759"/>
<protein>
    <submittedName>
        <fullName evidence="2">Uncharacterized protein</fullName>
    </submittedName>
</protein>
<dbReference type="RefSeq" id="XP_007870318.1">
    <property type="nucleotide sequence ID" value="XM_007872127.1"/>
</dbReference>
<organism evidence="2 3">
    <name type="scientific">Gloeophyllum trabeum (strain ATCC 11539 / FP-39264 / Madison 617)</name>
    <name type="common">Brown rot fungus</name>
    <dbReference type="NCBI Taxonomy" id="670483"/>
    <lineage>
        <taxon>Eukaryota</taxon>
        <taxon>Fungi</taxon>
        <taxon>Dikarya</taxon>
        <taxon>Basidiomycota</taxon>
        <taxon>Agaricomycotina</taxon>
        <taxon>Agaricomycetes</taxon>
        <taxon>Gloeophyllales</taxon>
        <taxon>Gloeophyllaceae</taxon>
        <taxon>Gloeophyllum</taxon>
    </lineage>
</organism>
<name>S7PVC3_GLOTA</name>
<dbReference type="HOGENOM" id="CLU_821472_0_0_1"/>
<accession>S7PVC3</accession>
<dbReference type="Proteomes" id="UP000030669">
    <property type="component" value="Unassembled WGS sequence"/>
</dbReference>
<feature type="compositionally biased region" description="Low complexity" evidence="1">
    <location>
        <begin position="138"/>
        <end position="154"/>
    </location>
</feature>
<feature type="region of interest" description="Disordered" evidence="1">
    <location>
        <begin position="1"/>
        <end position="21"/>
    </location>
</feature>
<feature type="region of interest" description="Disordered" evidence="1">
    <location>
        <begin position="94"/>
        <end position="180"/>
    </location>
</feature>
<dbReference type="AlphaFoldDB" id="S7PVC3"/>
<proteinExistence type="predicted"/>
<keyword evidence="3" id="KW-1185">Reference proteome</keyword>
<feature type="compositionally biased region" description="Polar residues" evidence="1">
    <location>
        <begin position="116"/>
        <end position="126"/>
    </location>
</feature>
<dbReference type="OMA" id="CITHGNI"/>
<sequence length="338" mass="36525">MHEIGRATSPTRDAEPPRVKVFRSTRSGRAFSPWSRENVIQPSASFSLEEALADCEGRAYSQDVLDRAVDDDEDNVDLTSDPYWSVVTQSTAPIASSLPPASSSSLPSSDHSTLTISNNLPPSSAASIPLGMTPPSAPITSTSPTTSLSSTFSPKQKAAYHRLQQKKKRRRREDEAKSTLLGSRGMHSLKQKEVSLKRKAGVHAVPVKGDQQVFHRGKSGYQGVNQKATPDAGREYRLDDPVIKGMQYVEWDGVTPKAVADPDCDGRVLVVLAGAPREGWDEVCQGASEAMLAAGKKFNCSDKKKAHRRGVFPVATTGISYGGGRKVGRICSIAANWY</sequence>
<gene>
    <name evidence="2" type="ORF">GLOTRDRAFT_96505</name>
</gene>
<reference evidence="2 3" key="1">
    <citation type="journal article" date="2012" name="Science">
        <title>The Paleozoic origin of enzymatic lignin decomposition reconstructed from 31 fungal genomes.</title>
        <authorList>
            <person name="Floudas D."/>
            <person name="Binder M."/>
            <person name="Riley R."/>
            <person name="Barry K."/>
            <person name="Blanchette R.A."/>
            <person name="Henrissat B."/>
            <person name="Martinez A.T."/>
            <person name="Otillar R."/>
            <person name="Spatafora J.W."/>
            <person name="Yadav J.S."/>
            <person name="Aerts A."/>
            <person name="Benoit I."/>
            <person name="Boyd A."/>
            <person name="Carlson A."/>
            <person name="Copeland A."/>
            <person name="Coutinho P.M."/>
            <person name="de Vries R.P."/>
            <person name="Ferreira P."/>
            <person name="Findley K."/>
            <person name="Foster B."/>
            <person name="Gaskell J."/>
            <person name="Glotzer D."/>
            <person name="Gorecki P."/>
            <person name="Heitman J."/>
            <person name="Hesse C."/>
            <person name="Hori C."/>
            <person name="Igarashi K."/>
            <person name="Jurgens J.A."/>
            <person name="Kallen N."/>
            <person name="Kersten P."/>
            <person name="Kohler A."/>
            <person name="Kuees U."/>
            <person name="Kumar T.K.A."/>
            <person name="Kuo A."/>
            <person name="LaButti K."/>
            <person name="Larrondo L.F."/>
            <person name="Lindquist E."/>
            <person name="Ling A."/>
            <person name="Lombard V."/>
            <person name="Lucas S."/>
            <person name="Lundell T."/>
            <person name="Martin R."/>
            <person name="McLaughlin D.J."/>
            <person name="Morgenstern I."/>
            <person name="Morin E."/>
            <person name="Murat C."/>
            <person name="Nagy L.G."/>
            <person name="Nolan M."/>
            <person name="Ohm R.A."/>
            <person name="Patyshakuliyeva A."/>
            <person name="Rokas A."/>
            <person name="Ruiz-Duenas F.J."/>
            <person name="Sabat G."/>
            <person name="Salamov A."/>
            <person name="Samejima M."/>
            <person name="Schmutz J."/>
            <person name="Slot J.C."/>
            <person name="St John F."/>
            <person name="Stenlid J."/>
            <person name="Sun H."/>
            <person name="Sun S."/>
            <person name="Syed K."/>
            <person name="Tsang A."/>
            <person name="Wiebenga A."/>
            <person name="Young D."/>
            <person name="Pisabarro A."/>
            <person name="Eastwood D.C."/>
            <person name="Martin F."/>
            <person name="Cullen D."/>
            <person name="Grigoriev I.V."/>
            <person name="Hibbett D.S."/>
        </authorList>
    </citation>
    <scope>NUCLEOTIDE SEQUENCE [LARGE SCALE GENOMIC DNA]</scope>
    <source>
        <strain evidence="2 3">ATCC 11539</strain>
    </source>
</reference>
<feature type="compositionally biased region" description="Basic residues" evidence="1">
    <location>
        <begin position="158"/>
        <end position="171"/>
    </location>
</feature>
<evidence type="ECO:0000256" key="1">
    <source>
        <dbReference type="SAM" id="MobiDB-lite"/>
    </source>
</evidence>